<organism evidence="3 4">
    <name type="scientific">Frankia canadensis</name>
    <dbReference type="NCBI Taxonomy" id="1836972"/>
    <lineage>
        <taxon>Bacteria</taxon>
        <taxon>Bacillati</taxon>
        <taxon>Actinomycetota</taxon>
        <taxon>Actinomycetes</taxon>
        <taxon>Frankiales</taxon>
        <taxon>Frankiaceae</taxon>
        <taxon>Frankia</taxon>
    </lineage>
</organism>
<dbReference type="EMBL" id="FZMO01000220">
    <property type="protein sequence ID" value="SNQ48975.1"/>
    <property type="molecule type" value="Genomic_DNA"/>
</dbReference>
<evidence type="ECO:0000313" key="3">
    <source>
        <dbReference type="EMBL" id="SNQ48975.1"/>
    </source>
</evidence>
<evidence type="ECO:0000256" key="2">
    <source>
        <dbReference type="SAM" id="MobiDB-lite"/>
    </source>
</evidence>
<feature type="region of interest" description="Disordered" evidence="2">
    <location>
        <begin position="20"/>
        <end position="43"/>
    </location>
</feature>
<dbReference type="AlphaFoldDB" id="A0A2I2KTJ2"/>
<keyword evidence="1" id="KW-0175">Coiled coil</keyword>
<evidence type="ECO:0000256" key="1">
    <source>
        <dbReference type="SAM" id="Coils"/>
    </source>
</evidence>
<feature type="compositionally biased region" description="Basic residues" evidence="2">
    <location>
        <begin position="78"/>
        <end position="98"/>
    </location>
</feature>
<feature type="coiled-coil region" evidence="1">
    <location>
        <begin position="43"/>
        <end position="70"/>
    </location>
</feature>
<feature type="compositionally biased region" description="Basic and acidic residues" evidence="2">
    <location>
        <begin position="246"/>
        <end position="261"/>
    </location>
</feature>
<feature type="compositionally biased region" description="Basic residues" evidence="2">
    <location>
        <begin position="271"/>
        <end position="280"/>
    </location>
</feature>
<dbReference type="Proteomes" id="UP000234331">
    <property type="component" value="Unassembled WGS sequence"/>
</dbReference>
<keyword evidence="4" id="KW-1185">Reference proteome</keyword>
<name>A0A2I2KTJ2_9ACTN</name>
<accession>A0A2I2KTJ2</accession>
<proteinExistence type="predicted"/>
<feature type="region of interest" description="Disordered" evidence="2">
    <location>
        <begin position="74"/>
        <end position="100"/>
    </location>
</feature>
<reference evidence="3 4" key="1">
    <citation type="submission" date="2017-06" db="EMBL/GenBank/DDBJ databases">
        <authorList>
            <person name="Kim H.J."/>
            <person name="Triplett B.A."/>
        </authorList>
    </citation>
    <scope>NUCLEOTIDE SEQUENCE [LARGE SCALE GENOMIC DNA]</scope>
    <source>
        <strain evidence="3">FRACA_ARgP5</strain>
    </source>
</reference>
<evidence type="ECO:0000313" key="4">
    <source>
        <dbReference type="Proteomes" id="UP000234331"/>
    </source>
</evidence>
<feature type="compositionally biased region" description="Basic and acidic residues" evidence="2">
    <location>
        <begin position="300"/>
        <end position="314"/>
    </location>
</feature>
<gene>
    <name evidence="3" type="ORF">FRACA_2970001</name>
</gene>
<sequence length="345" mass="38626">MWLTRPRRWSRVWRLPRRGSRSSRRRPVGGDERAAAPGIESMAERREAELAAERAERRRLELEVADLRRRSEWTAPTRRSRRRRNRSGRRKRKAKRRAVLGAGFVRRSGSRAGSRATLVRGWSRTGRRRRTRPAECSSCQGDLAGSEVLTDGWAQVWNLLDALLEKLEWVLPQRRCACCGKVTAAAGPGVRHAGPGLVSYGPRLHAAAVLLASEGHRRAAGRAGLSRVRRPRERTARPGPPGCRLRRGDEDGAARRADAVRRRVPGQRAAPRPRRGHRHGPVGQPAPARDPDPAARAGLVRRDRLALVRGDRQHRDPHRLARLPAERLFDSAVAGDEPMRTVSAP</sequence>
<protein>
    <submittedName>
        <fullName evidence="3">Uncharacterized protein</fullName>
    </submittedName>
</protein>
<feature type="region of interest" description="Disordered" evidence="2">
    <location>
        <begin position="220"/>
        <end position="322"/>
    </location>
</feature>